<keyword evidence="8" id="KW-0406">Ion transport</keyword>
<feature type="domain" description="RCK N-terminal" evidence="12">
    <location>
        <begin position="95"/>
        <end position="144"/>
    </location>
</feature>
<reference evidence="13" key="1">
    <citation type="submission" date="2020-08" db="EMBL/GenBank/DDBJ databases">
        <title>Multicomponent nature underlies the extraordinary mechanical properties of spider dragline silk.</title>
        <authorList>
            <person name="Kono N."/>
            <person name="Nakamura H."/>
            <person name="Mori M."/>
            <person name="Yoshida Y."/>
            <person name="Ohtoshi R."/>
            <person name="Malay A.D."/>
            <person name="Moran D.A.P."/>
            <person name="Tomita M."/>
            <person name="Numata K."/>
            <person name="Arakawa K."/>
        </authorList>
    </citation>
    <scope>NUCLEOTIDE SEQUENCE</scope>
</reference>
<evidence type="ECO:0000259" key="12">
    <source>
        <dbReference type="Pfam" id="PF22614"/>
    </source>
</evidence>
<evidence type="ECO:0000256" key="2">
    <source>
        <dbReference type="ARBA" id="ARBA00022448"/>
    </source>
</evidence>
<keyword evidence="3" id="KW-0633">Potassium transport</keyword>
<comment type="caution">
    <text evidence="13">The sequence shown here is derived from an EMBL/GenBank/DDBJ whole genome shotgun (WGS) entry which is preliminary data.</text>
</comment>
<evidence type="ECO:0000256" key="3">
    <source>
        <dbReference type="ARBA" id="ARBA00022538"/>
    </source>
</evidence>
<evidence type="ECO:0000256" key="10">
    <source>
        <dbReference type="ARBA" id="ARBA00023303"/>
    </source>
</evidence>
<evidence type="ECO:0000256" key="11">
    <source>
        <dbReference type="SAM" id="MobiDB-lite"/>
    </source>
</evidence>
<evidence type="ECO:0000256" key="7">
    <source>
        <dbReference type="ARBA" id="ARBA00022989"/>
    </source>
</evidence>
<dbReference type="GO" id="GO:0005886">
    <property type="term" value="C:plasma membrane"/>
    <property type="evidence" value="ECO:0007669"/>
    <property type="project" value="TreeGrafter"/>
</dbReference>
<evidence type="ECO:0000256" key="8">
    <source>
        <dbReference type="ARBA" id="ARBA00023065"/>
    </source>
</evidence>
<gene>
    <name evidence="13" type="ORF">NPIL_561591</name>
</gene>
<evidence type="ECO:0000256" key="5">
    <source>
        <dbReference type="ARBA" id="ARBA00022826"/>
    </source>
</evidence>
<dbReference type="Pfam" id="PF22614">
    <property type="entry name" value="Slo-like_RCK"/>
    <property type="match status" value="1"/>
</dbReference>
<keyword evidence="6" id="KW-0630">Potassium</keyword>
<dbReference type="Proteomes" id="UP000887013">
    <property type="component" value="Unassembled WGS sequence"/>
</dbReference>
<keyword evidence="9" id="KW-0472">Membrane</keyword>
<keyword evidence="10" id="KW-0407">Ion channel</keyword>
<proteinExistence type="predicted"/>
<keyword evidence="2" id="KW-0813">Transport</keyword>
<dbReference type="OrthoDB" id="257992at2759"/>
<keyword evidence="4" id="KW-0812">Transmembrane</keyword>
<protein>
    <recommendedName>
        <fullName evidence="12">RCK N-terminal domain-containing protein</fullName>
    </recommendedName>
</protein>
<keyword evidence="7" id="KW-1133">Transmembrane helix</keyword>
<dbReference type="GO" id="GO:0015271">
    <property type="term" value="F:outward rectifier potassium channel activity"/>
    <property type="evidence" value="ECO:0007669"/>
    <property type="project" value="TreeGrafter"/>
</dbReference>
<feature type="compositionally biased region" description="Basic and acidic residues" evidence="11">
    <location>
        <begin position="14"/>
        <end position="23"/>
    </location>
</feature>
<evidence type="ECO:0000256" key="6">
    <source>
        <dbReference type="ARBA" id="ARBA00022958"/>
    </source>
</evidence>
<organism evidence="13 14">
    <name type="scientific">Nephila pilipes</name>
    <name type="common">Giant wood spider</name>
    <name type="synonym">Nephila maculata</name>
    <dbReference type="NCBI Taxonomy" id="299642"/>
    <lineage>
        <taxon>Eukaryota</taxon>
        <taxon>Metazoa</taxon>
        <taxon>Ecdysozoa</taxon>
        <taxon>Arthropoda</taxon>
        <taxon>Chelicerata</taxon>
        <taxon>Arachnida</taxon>
        <taxon>Araneae</taxon>
        <taxon>Araneomorphae</taxon>
        <taxon>Entelegynae</taxon>
        <taxon>Araneoidea</taxon>
        <taxon>Nephilidae</taxon>
        <taxon>Nephila</taxon>
    </lineage>
</organism>
<evidence type="ECO:0000256" key="9">
    <source>
        <dbReference type="ARBA" id="ARBA00023136"/>
    </source>
</evidence>
<dbReference type="EMBL" id="BMAW01069468">
    <property type="protein sequence ID" value="GFT69129.1"/>
    <property type="molecule type" value="Genomic_DNA"/>
</dbReference>
<dbReference type="InterPro" id="IPR047871">
    <property type="entry name" value="K_chnl_Slo-like"/>
</dbReference>
<dbReference type="PANTHER" id="PTHR10027:SF10">
    <property type="entry name" value="SLOWPOKE 2, ISOFORM D"/>
    <property type="match status" value="1"/>
</dbReference>
<keyword evidence="14" id="KW-1185">Reference proteome</keyword>
<feature type="compositionally biased region" description="Polar residues" evidence="11">
    <location>
        <begin position="1"/>
        <end position="12"/>
    </location>
</feature>
<feature type="non-terminal residue" evidence="13">
    <location>
        <position position="1"/>
    </location>
</feature>
<dbReference type="AlphaFoldDB" id="A0A8X6PG70"/>
<dbReference type="PANTHER" id="PTHR10027">
    <property type="entry name" value="CALCIUM-ACTIVATED POTASSIUM CHANNEL ALPHA CHAIN"/>
    <property type="match status" value="1"/>
</dbReference>
<comment type="subcellular location">
    <subcellularLocation>
        <location evidence="1">Membrane</location>
        <topology evidence="1">Multi-pass membrane protein</topology>
    </subcellularLocation>
</comment>
<feature type="region of interest" description="Disordered" evidence="11">
    <location>
        <begin position="1"/>
        <end position="29"/>
    </location>
</feature>
<keyword evidence="5" id="KW-0631">Potassium channel</keyword>
<name>A0A8X6PG70_NEPPI</name>
<dbReference type="GO" id="GO:0005228">
    <property type="term" value="F:intracellular sodium-activated potassium channel activity"/>
    <property type="evidence" value="ECO:0007669"/>
    <property type="project" value="TreeGrafter"/>
</dbReference>
<evidence type="ECO:0000313" key="14">
    <source>
        <dbReference type="Proteomes" id="UP000887013"/>
    </source>
</evidence>
<sequence>MTSSHPLVSSPGNAKDHQDDLKNDQPVSRMTTTLAPFVVRATRLHVDGATEAGRDVQHAQSAERETRCGLQHNATRRHHHGLPQRVLRTSFATSRYPSGDFYVVLLSPCELDATMKMILQVPMWAQRVIYIQGSALKDTDLTRA</sequence>
<accession>A0A8X6PG70</accession>
<evidence type="ECO:0000256" key="1">
    <source>
        <dbReference type="ARBA" id="ARBA00004141"/>
    </source>
</evidence>
<evidence type="ECO:0000313" key="13">
    <source>
        <dbReference type="EMBL" id="GFT69129.1"/>
    </source>
</evidence>
<dbReference type="InterPro" id="IPR003148">
    <property type="entry name" value="RCK_N"/>
</dbReference>
<evidence type="ECO:0000256" key="4">
    <source>
        <dbReference type="ARBA" id="ARBA00022692"/>
    </source>
</evidence>